<protein>
    <recommendedName>
        <fullName evidence="1">Ubiquitin-like domain-containing protein</fullName>
    </recommendedName>
</protein>
<organism evidence="2 3">
    <name type="scientific">Ziziphus jujuba var. spinosa</name>
    <dbReference type="NCBI Taxonomy" id="714518"/>
    <lineage>
        <taxon>Eukaryota</taxon>
        <taxon>Viridiplantae</taxon>
        <taxon>Streptophyta</taxon>
        <taxon>Embryophyta</taxon>
        <taxon>Tracheophyta</taxon>
        <taxon>Spermatophyta</taxon>
        <taxon>Magnoliopsida</taxon>
        <taxon>eudicotyledons</taxon>
        <taxon>Gunneridae</taxon>
        <taxon>Pentapetalae</taxon>
        <taxon>rosids</taxon>
        <taxon>fabids</taxon>
        <taxon>Rosales</taxon>
        <taxon>Rhamnaceae</taxon>
        <taxon>Paliureae</taxon>
        <taxon>Ziziphus</taxon>
    </lineage>
</organism>
<dbReference type="Pfam" id="PF13881">
    <property type="entry name" value="Rad60-SLD_2"/>
    <property type="match status" value="1"/>
</dbReference>
<proteinExistence type="predicted"/>
<dbReference type="EMBL" id="JAEACU010000009">
    <property type="protein sequence ID" value="KAH7517120.1"/>
    <property type="molecule type" value="Genomic_DNA"/>
</dbReference>
<reference evidence="2" key="1">
    <citation type="journal article" date="2021" name="Front. Plant Sci.">
        <title>Chromosome-Scale Genome Assembly for Chinese Sour Jujube and Insights Into Its Genome Evolution and Domestication Signature.</title>
        <authorList>
            <person name="Shen L.-Y."/>
            <person name="Luo H."/>
            <person name="Wang X.-L."/>
            <person name="Wang X.-M."/>
            <person name="Qiu X.-J."/>
            <person name="Liu H."/>
            <person name="Zhou S.-S."/>
            <person name="Jia K.-H."/>
            <person name="Nie S."/>
            <person name="Bao Y.-T."/>
            <person name="Zhang R.-G."/>
            <person name="Yun Q.-Z."/>
            <person name="Chai Y.-H."/>
            <person name="Lu J.-Y."/>
            <person name="Li Y."/>
            <person name="Zhao S.-W."/>
            <person name="Mao J.-F."/>
            <person name="Jia S.-G."/>
            <person name="Mao Y.-M."/>
        </authorList>
    </citation>
    <scope>NUCLEOTIDE SEQUENCE</scope>
    <source>
        <strain evidence="2">AT0</strain>
        <tissue evidence="2">Leaf</tissue>
    </source>
</reference>
<dbReference type="AlphaFoldDB" id="A0A978UQH0"/>
<comment type="caution">
    <text evidence="2">The sequence shown here is derived from an EMBL/GenBank/DDBJ whole genome shotgun (WGS) entry which is preliminary data.</text>
</comment>
<evidence type="ECO:0000259" key="1">
    <source>
        <dbReference type="PROSITE" id="PS50053"/>
    </source>
</evidence>
<dbReference type="InterPro" id="IPR029071">
    <property type="entry name" value="Ubiquitin-like_domsf"/>
</dbReference>
<gene>
    <name evidence="2" type="ORF">FEM48_Zijuj09G0028600</name>
</gene>
<dbReference type="InterPro" id="IPR039540">
    <property type="entry name" value="UBL3-like_ubiquitin_dom"/>
</dbReference>
<dbReference type="CDD" id="cd01814">
    <property type="entry name" value="Ubl_MUBs_plant"/>
    <property type="match status" value="1"/>
</dbReference>
<accession>A0A978UQH0</accession>
<dbReference type="PANTHER" id="PTHR13169">
    <property type="entry name" value="UBIQUITIN-LIKE PROTEIN 3 HCG-1 PROTEIN"/>
    <property type="match status" value="1"/>
</dbReference>
<dbReference type="InterPro" id="IPR000626">
    <property type="entry name" value="Ubiquitin-like_dom"/>
</dbReference>
<dbReference type="Proteomes" id="UP000813462">
    <property type="component" value="Unassembled WGS sequence"/>
</dbReference>
<name>A0A978UQH0_ZIZJJ</name>
<dbReference type="InterPro" id="IPR040015">
    <property type="entry name" value="UBL3-like"/>
</dbReference>
<dbReference type="Gene3D" id="3.10.20.90">
    <property type="entry name" value="Phosphatidylinositol 3-kinase Catalytic Subunit, Chain A, domain 1"/>
    <property type="match status" value="1"/>
</dbReference>
<evidence type="ECO:0000313" key="2">
    <source>
        <dbReference type="EMBL" id="KAH7517120.1"/>
    </source>
</evidence>
<sequence length="158" mass="17544">MADGEQKLELKFRIYDGTDICHGIYAPSATVATLKQILVAEWPQDKATIPKSVNDVKLIHAGRILKNSETLADSQMTFSNLSGEVNTVHVVVQPAISKKKTGLSNSYLWMLVRGSHNFRGREPAFKHSRVSLLSLPIVVLSNKQEEEQKLKSCPCTIL</sequence>
<feature type="domain" description="Ubiquitin-like" evidence="1">
    <location>
        <begin position="8"/>
        <end position="76"/>
    </location>
</feature>
<dbReference type="PANTHER" id="PTHR13169:SF12">
    <property type="entry name" value="MEMBRANE-ANCHORED UBIQUITIN-FOLD PROTEIN"/>
    <property type="match status" value="1"/>
</dbReference>
<dbReference type="PROSITE" id="PS50053">
    <property type="entry name" value="UBIQUITIN_2"/>
    <property type="match status" value="1"/>
</dbReference>
<dbReference type="SUPFAM" id="SSF54236">
    <property type="entry name" value="Ubiquitin-like"/>
    <property type="match status" value="1"/>
</dbReference>
<evidence type="ECO:0000313" key="3">
    <source>
        <dbReference type="Proteomes" id="UP000813462"/>
    </source>
</evidence>